<evidence type="ECO:0000256" key="5">
    <source>
        <dbReference type="ARBA" id="ARBA00023004"/>
    </source>
</evidence>
<dbReference type="GO" id="GO:0020037">
    <property type="term" value="F:heme binding"/>
    <property type="evidence" value="ECO:0007669"/>
    <property type="project" value="InterPro"/>
</dbReference>
<comment type="similarity">
    <text evidence="2 7">Belongs to the cytochrome P450 family.</text>
</comment>
<organism evidence="9 10">
    <name type="scientific">Salinomyces thailandicus</name>
    <dbReference type="NCBI Taxonomy" id="706561"/>
    <lineage>
        <taxon>Eukaryota</taxon>
        <taxon>Fungi</taxon>
        <taxon>Dikarya</taxon>
        <taxon>Ascomycota</taxon>
        <taxon>Pezizomycotina</taxon>
        <taxon>Dothideomycetes</taxon>
        <taxon>Dothideomycetidae</taxon>
        <taxon>Mycosphaerellales</taxon>
        <taxon>Teratosphaeriaceae</taxon>
        <taxon>Salinomyces</taxon>
    </lineage>
</organism>
<dbReference type="GO" id="GO:0016705">
    <property type="term" value="F:oxidoreductase activity, acting on paired donors, with incorporation or reduction of molecular oxygen"/>
    <property type="evidence" value="ECO:0007669"/>
    <property type="project" value="InterPro"/>
</dbReference>
<dbReference type="InterPro" id="IPR001128">
    <property type="entry name" value="Cyt_P450"/>
</dbReference>
<evidence type="ECO:0000256" key="4">
    <source>
        <dbReference type="ARBA" id="ARBA00022723"/>
    </source>
</evidence>
<keyword evidence="3 6" id="KW-0349">Heme</keyword>
<dbReference type="InterPro" id="IPR050121">
    <property type="entry name" value="Cytochrome_P450_monoxygenase"/>
</dbReference>
<evidence type="ECO:0000256" key="7">
    <source>
        <dbReference type="RuleBase" id="RU000461"/>
    </source>
</evidence>
<keyword evidence="8" id="KW-0732">Signal</keyword>
<dbReference type="PROSITE" id="PS00086">
    <property type="entry name" value="CYTOCHROME_P450"/>
    <property type="match status" value="1"/>
</dbReference>
<evidence type="ECO:0000256" key="2">
    <source>
        <dbReference type="ARBA" id="ARBA00010617"/>
    </source>
</evidence>
<evidence type="ECO:0000256" key="6">
    <source>
        <dbReference type="PIRSR" id="PIRSR602403-1"/>
    </source>
</evidence>
<dbReference type="OrthoDB" id="1470350at2759"/>
<feature type="binding site" description="axial binding residue" evidence="6">
    <location>
        <position position="440"/>
    </location>
    <ligand>
        <name>heme</name>
        <dbReference type="ChEBI" id="CHEBI:30413"/>
    </ligand>
    <ligandPart>
        <name>Fe</name>
        <dbReference type="ChEBI" id="CHEBI:18248"/>
    </ligandPart>
</feature>
<keyword evidence="5 6" id="KW-0408">Iron</keyword>
<evidence type="ECO:0000256" key="3">
    <source>
        <dbReference type="ARBA" id="ARBA00022617"/>
    </source>
</evidence>
<comment type="cofactor">
    <cofactor evidence="1 6">
        <name>heme</name>
        <dbReference type="ChEBI" id="CHEBI:30413"/>
    </cofactor>
</comment>
<protein>
    <recommendedName>
        <fullName evidence="11">Cytochrome P450 monooxygenase</fullName>
    </recommendedName>
</protein>
<keyword evidence="7" id="KW-0503">Monooxygenase</keyword>
<dbReference type="InterPro" id="IPR036396">
    <property type="entry name" value="Cyt_P450_sf"/>
</dbReference>
<dbReference type="CDD" id="cd11058">
    <property type="entry name" value="CYP60B-like"/>
    <property type="match status" value="1"/>
</dbReference>
<sequence>MVSSMATVFLPILAVSLGILVVLQRLTSHGSAPGPWINRISAVPAALMLLIGRQHCYYKRLHTKYGPIVRVSPSEVSFSDAAAWDEIYGHRKGRPMEKSPEFIGVVSPLQGAVGIGLAKGKEHARQRKVMAPGLSKKALYGQEPVIQTHVAKLMAVLRTMDMREETANVADWFSYVTFDIMGDLCFREPFGCLDRGTATEWSASIINVLVSGTWDQAIRRVAGVDTFLQRLMVRMFVPSEAARWRRLHLQKTTEKTLRRLSNNDSGHQDIMYQVLRNEDSKNSLNSTEVILNMSLFLAAGSGTTSLLLTAWSWLICTHEEAYTQLVKEVRDAFPVYGDMRLETVMGLPYLGATVAEALRLFPPAAMSQQRTVPPEGAIVQGHHLPGGTTVSMSPWASARSPSNFHEPDQFRPERWLGRGPACSKDKLNASQAFGYGPRVCLGQNLTYLITNLTICRLLVEFDLELDRNRAEENGRWTLEAEPDFIKSYMALTKPDLWVRCKPRAA</sequence>
<gene>
    <name evidence="9" type="ORF">B0A50_07259</name>
</gene>
<dbReference type="PRINTS" id="PR00465">
    <property type="entry name" value="EP450IV"/>
</dbReference>
<dbReference type="Proteomes" id="UP000308549">
    <property type="component" value="Unassembled WGS sequence"/>
</dbReference>
<keyword evidence="10" id="KW-1185">Reference proteome</keyword>
<reference evidence="9 10" key="1">
    <citation type="submission" date="2017-03" db="EMBL/GenBank/DDBJ databases">
        <title>Genomes of endolithic fungi from Antarctica.</title>
        <authorList>
            <person name="Coleine C."/>
            <person name="Masonjones S."/>
            <person name="Stajich J.E."/>
        </authorList>
    </citation>
    <scope>NUCLEOTIDE SEQUENCE [LARGE SCALE GENOMIC DNA]</scope>
    <source>
        <strain evidence="9 10">CCFEE 6315</strain>
    </source>
</reference>
<dbReference type="Pfam" id="PF00067">
    <property type="entry name" value="p450"/>
    <property type="match status" value="1"/>
</dbReference>
<dbReference type="InterPro" id="IPR002403">
    <property type="entry name" value="Cyt_P450_E_grp-IV"/>
</dbReference>
<evidence type="ECO:0000256" key="1">
    <source>
        <dbReference type="ARBA" id="ARBA00001971"/>
    </source>
</evidence>
<evidence type="ECO:0000256" key="8">
    <source>
        <dbReference type="SAM" id="SignalP"/>
    </source>
</evidence>
<dbReference type="EMBL" id="NAJL01000056">
    <property type="protein sequence ID" value="TKA23383.1"/>
    <property type="molecule type" value="Genomic_DNA"/>
</dbReference>
<dbReference type="PANTHER" id="PTHR24305:SF210">
    <property type="entry name" value="CYTOCHROME P450 MONOOXYGENASE ASQL-RELATED"/>
    <property type="match status" value="1"/>
</dbReference>
<dbReference type="GO" id="GO:0005506">
    <property type="term" value="F:iron ion binding"/>
    <property type="evidence" value="ECO:0007669"/>
    <property type="project" value="InterPro"/>
</dbReference>
<evidence type="ECO:0000313" key="10">
    <source>
        <dbReference type="Proteomes" id="UP000308549"/>
    </source>
</evidence>
<dbReference type="GO" id="GO:0004497">
    <property type="term" value="F:monooxygenase activity"/>
    <property type="evidence" value="ECO:0007669"/>
    <property type="project" value="UniProtKB-KW"/>
</dbReference>
<proteinExistence type="inferred from homology"/>
<dbReference type="SUPFAM" id="SSF48264">
    <property type="entry name" value="Cytochrome P450"/>
    <property type="match status" value="1"/>
</dbReference>
<dbReference type="Gene3D" id="1.10.630.10">
    <property type="entry name" value="Cytochrome P450"/>
    <property type="match status" value="1"/>
</dbReference>
<dbReference type="AlphaFoldDB" id="A0A4U0TN15"/>
<accession>A0A4U0TN15</accession>
<feature type="chain" id="PRO_5020935068" description="Cytochrome P450 monooxygenase" evidence="8">
    <location>
        <begin position="19"/>
        <end position="505"/>
    </location>
</feature>
<keyword evidence="4 6" id="KW-0479">Metal-binding</keyword>
<keyword evidence="7" id="KW-0560">Oxidoreductase</keyword>
<name>A0A4U0TN15_9PEZI</name>
<feature type="signal peptide" evidence="8">
    <location>
        <begin position="1"/>
        <end position="18"/>
    </location>
</feature>
<evidence type="ECO:0008006" key="11">
    <source>
        <dbReference type="Google" id="ProtNLM"/>
    </source>
</evidence>
<evidence type="ECO:0000313" key="9">
    <source>
        <dbReference type="EMBL" id="TKA23383.1"/>
    </source>
</evidence>
<comment type="caution">
    <text evidence="9">The sequence shown here is derived from an EMBL/GenBank/DDBJ whole genome shotgun (WGS) entry which is preliminary data.</text>
</comment>
<dbReference type="PANTHER" id="PTHR24305">
    <property type="entry name" value="CYTOCHROME P450"/>
    <property type="match status" value="1"/>
</dbReference>
<dbReference type="InterPro" id="IPR017972">
    <property type="entry name" value="Cyt_P450_CS"/>
</dbReference>